<feature type="transmembrane region" description="Helical" evidence="2">
    <location>
        <begin position="24"/>
        <end position="47"/>
    </location>
</feature>
<evidence type="ECO:0000256" key="1">
    <source>
        <dbReference type="SAM" id="MobiDB-lite"/>
    </source>
</evidence>
<keyword evidence="2" id="KW-0472">Membrane</keyword>
<keyword evidence="2" id="KW-0812">Transmembrane</keyword>
<dbReference type="EMBL" id="JADZLT010000049">
    <property type="protein sequence ID" value="MBH0237679.1"/>
    <property type="molecule type" value="Genomic_DNA"/>
</dbReference>
<evidence type="ECO:0000256" key="2">
    <source>
        <dbReference type="SAM" id="Phobius"/>
    </source>
</evidence>
<organism evidence="3 4">
    <name type="scientific">Methylobrevis albus</name>
    <dbReference type="NCBI Taxonomy" id="2793297"/>
    <lineage>
        <taxon>Bacteria</taxon>
        <taxon>Pseudomonadati</taxon>
        <taxon>Pseudomonadota</taxon>
        <taxon>Alphaproteobacteria</taxon>
        <taxon>Hyphomicrobiales</taxon>
        <taxon>Pleomorphomonadaceae</taxon>
        <taxon>Methylobrevis</taxon>
    </lineage>
</organism>
<keyword evidence="2" id="KW-1133">Transmembrane helix</keyword>
<proteinExistence type="predicted"/>
<accession>A0A931I1H9</accession>
<gene>
    <name evidence="3" type="ORF">I5731_07600</name>
</gene>
<sequence length="260" mass="27231">MPVGAPRSPAGWAERLRRRPDETVLRVVFGAMLVATVVVVGGDLLGISGTHPADAALPAEEAGPARPFLPTVSPVPPGGAQDADRNAQLSAAMRFELGPDGRLAAIGTITPGTAGRLEQELALRGDYVTTVVLDSPGGSVRDAIAMGQLIRSHGYGTLVGDGGYCASSCPLVFAGGVTRRVSPDASVGVHQVLSVSDGPVDAARDMNEVQRVSAECQRHLYEMGVDPRVWMHAMETPFESLFYFAGEEMVELKLATAIEG</sequence>
<dbReference type="InterPro" id="IPR023562">
    <property type="entry name" value="ClpP/TepA"/>
</dbReference>
<dbReference type="AlphaFoldDB" id="A0A931I1H9"/>
<evidence type="ECO:0000313" key="4">
    <source>
        <dbReference type="Proteomes" id="UP000631694"/>
    </source>
</evidence>
<keyword evidence="4" id="KW-1185">Reference proteome</keyword>
<dbReference type="InterPro" id="IPR029045">
    <property type="entry name" value="ClpP/crotonase-like_dom_sf"/>
</dbReference>
<comment type="caution">
    <text evidence="3">The sequence shown here is derived from an EMBL/GenBank/DDBJ whole genome shotgun (WGS) entry which is preliminary data.</text>
</comment>
<dbReference type="SUPFAM" id="SSF52096">
    <property type="entry name" value="ClpP/crotonase"/>
    <property type="match status" value="1"/>
</dbReference>
<feature type="region of interest" description="Disordered" evidence="1">
    <location>
        <begin position="64"/>
        <end position="83"/>
    </location>
</feature>
<dbReference type="Gene3D" id="3.90.226.10">
    <property type="entry name" value="2-enoyl-CoA Hydratase, Chain A, domain 1"/>
    <property type="match status" value="1"/>
</dbReference>
<dbReference type="GO" id="GO:0008233">
    <property type="term" value="F:peptidase activity"/>
    <property type="evidence" value="ECO:0007669"/>
    <property type="project" value="UniProtKB-KW"/>
</dbReference>
<protein>
    <submittedName>
        <fullName evidence="3">ATP-dependent Clp protease proteolytic subunit</fullName>
    </submittedName>
</protein>
<reference evidence="3" key="1">
    <citation type="submission" date="2020-12" db="EMBL/GenBank/DDBJ databases">
        <title>Methylobrevis albus sp. nov., isolated from fresh water lack sediment.</title>
        <authorList>
            <person name="Zou Q."/>
        </authorList>
    </citation>
    <scope>NUCLEOTIDE SEQUENCE</scope>
    <source>
        <strain evidence="3">L22</strain>
    </source>
</reference>
<keyword evidence="3" id="KW-0645">Protease</keyword>
<evidence type="ECO:0000313" key="3">
    <source>
        <dbReference type="EMBL" id="MBH0237679.1"/>
    </source>
</evidence>
<dbReference type="GO" id="GO:0006508">
    <property type="term" value="P:proteolysis"/>
    <property type="evidence" value="ECO:0007669"/>
    <property type="project" value="UniProtKB-KW"/>
</dbReference>
<dbReference type="Proteomes" id="UP000631694">
    <property type="component" value="Unassembled WGS sequence"/>
</dbReference>
<keyword evidence="3" id="KW-0378">Hydrolase</keyword>
<name>A0A931I1H9_9HYPH</name>
<dbReference type="Pfam" id="PF00574">
    <property type="entry name" value="CLP_protease"/>
    <property type="match status" value="1"/>
</dbReference>